<dbReference type="CDD" id="cd00569">
    <property type="entry name" value="HTH_Hin_like"/>
    <property type="match status" value="1"/>
</dbReference>
<dbReference type="SMART" id="SM00857">
    <property type="entry name" value="Resolvase"/>
    <property type="match status" value="1"/>
</dbReference>
<name>A0A7R9FU94_9CRUS</name>
<dbReference type="PROSITE" id="PS51736">
    <property type="entry name" value="RECOMBINASES_3"/>
    <property type="match status" value="1"/>
</dbReference>
<dbReference type="InterPro" id="IPR009057">
    <property type="entry name" value="Homeodomain-like_sf"/>
</dbReference>
<dbReference type="CDD" id="cd03768">
    <property type="entry name" value="SR_ResInv"/>
    <property type="match status" value="1"/>
</dbReference>
<dbReference type="EMBL" id="LR912519">
    <property type="protein sequence ID" value="CAD7254816.1"/>
    <property type="molecule type" value="Genomic_DNA"/>
</dbReference>
<dbReference type="Pfam" id="PF00239">
    <property type="entry name" value="Resolvase"/>
    <property type="match status" value="1"/>
</dbReference>
<dbReference type="EMBL" id="CAJPEV010013001">
    <property type="protein sequence ID" value="CAG0906642.1"/>
    <property type="molecule type" value="Genomic_DNA"/>
</dbReference>
<keyword evidence="5" id="KW-0233">DNA recombination</keyword>
<evidence type="ECO:0000259" key="6">
    <source>
        <dbReference type="PROSITE" id="PS51736"/>
    </source>
</evidence>
<evidence type="ECO:0000256" key="2">
    <source>
        <dbReference type="ARBA" id="ARBA00009913"/>
    </source>
</evidence>
<dbReference type="AlphaFoldDB" id="A0A7R9FU94"/>
<dbReference type="InterPro" id="IPR006119">
    <property type="entry name" value="Resolv_N"/>
</dbReference>
<dbReference type="PANTHER" id="PTHR30461">
    <property type="entry name" value="DNA-INVERTASE FROM LAMBDOID PROPHAGE"/>
    <property type="match status" value="1"/>
</dbReference>
<proteinExistence type="inferred from homology"/>
<organism evidence="7">
    <name type="scientific">Darwinula stevensoni</name>
    <dbReference type="NCBI Taxonomy" id="69355"/>
    <lineage>
        <taxon>Eukaryota</taxon>
        <taxon>Metazoa</taxon>
        <taxon>Ecdysozoa</taxon>
        <taxon>Arthropoda</taxon>
        <taxon>Crustacea</taxon>
        <taxon>Oligostraca</taxon>
        <taxon>Ostracoda</taxon>
        <taxon>Podocopa</taxon>
        <taxon>Podocopida</taxon>
        <taxon>Darwinulocopina</taxon>
        <taxon>Darwinuloidea</taxon>
        <taxon>Darwinulidae</taxon>
        <taxon>Darwinula</taxon>
    </lineage>
</organism>
<dbReference type="InterPro" id="IPR006118">
    <property type="entry name" value="Recombinase_CS"/>
</dbReference>
<dbReference type="InterPro" id="IPR036162">
    <property type="entry name" value="Resolvase-like_N_sf"/>
</dbReference>
<evidence type="ECO:0000313" key="7">
    <source>
        <dbReference type="EMBL" id="CAD7254816.1"/>
    </source>
</evidence>
<dbReference type="InterPro" id="IPR006120">
    <property type="entry name" value="Resolvase_HTH_dom"/>
</dbReference>
<dbReference type="FunFam" id="3.40.50.1390:FF:000001">
    <property type="entry name" value="DNA recombinase"/>
    <property type="match status" value="1"/>
</dbReference>
<dbReference type="Pfam" id="PF02796">
    <property type="entry name" value="HTH_7"/>
    <property type="match status" value="1"/>
</dbReference>
<dbReference type="OrthoDB" id="6376748at2759"/>
<dbReference type="GO" id="GO:0015074">
    <property type="term" value="P:DNA integration"/>
    <property type="evidence" value="ECO:0007669"/>
    <property type="project" value="UniProtKB-KW"/>
</dbReference>
<sequence length="187" mass="20761">MKIGYARVSSRGQSLELQREKLLAAGCEKIYEEKRSGGKASNRPELAAMLDYVREGDTLAISRLDRLARSLADLCNIIEALKKKGADFIVLDQSIDTTSPTGRLTFHILGAIAEFDREIIAERRDEGIEDAQKKGVKFGRPPNLSEKQIGELREAHRAGESRQSLMERFGISKASYYRLTSGSEKGA</sequence>
<reference evidence="7" key="1">
    <citation type="submission" date="2020-11" db="EMBL/GenBank/DDBJ databases">
        <authorList>
            <person name="Tran Van P."/>
        </authorList>
    </citation>
    <scope>NUCLEOTIDE SEQUENCE</scope>
</reference>
<feature type="domain" description="Resolvase/invertase-type recombinase catalytic" evidence="6">
    <location>
        <begin position="1"/>
        <end position="135"/>
    </location>
</feature>
<evidence type="ECO:0000313" key="8">
    <source>
        <dbReference type="Proteomes" id="UP000677054"/>
    </source>
</evidence>
<evidence type="ECO:0000256" key="3">
    <source>
        <dbReference type="ARBA" id="ARBA00022908"/>
    </source>
</evidence>
<keyword evidence="4" id="KW-0238">DNA-binding</keyword>
<dbReference type="Gene3D" id="3.40.50.1390">
    <property type="entry name" value="Resolvase, N-terminal catalytic domain"/>
    <property type="match status" value="1"/>
</dbReference>
<dbReference type="Proteomes" id="UP000677054">
    <property type="component" value="Unassembled WGS sequence"/>
</dbReference>
<dbReference type="GO" id="GO:0005634">
    <property type="term" value="C:nucleus"/>
    <property type="evidence" value="ECO:0007669"/>
    <property type="project" value="UniProtKB-SubCell"/>
</dbReference>
<gene>
    <name evidence="7" type="ORF">DSTB1V02_LOCUS14562</name>
</gene>
<protein>
    <recommendedName>
        <fullName evidence="6">Resolvase/invertase-type recombinase catalytic domain-containing protein</fullName>
    </recommendedName>
</protein>
<keyword evidence="8" id="KW-1185">Reference proteome</keyword>
<dbReference type="PANTHER" id="PTHR30461:SF26">
    <property type="entry name" value="RESOLVASE HOMOLOG YNEB"/>
    <property type="match status" value="1"/>
</dbReference>
<dbReference type="Gene3D" id="1.10.10.60">
    <property type="entry name" value="Homeodomain-like"/>
    <property type="match status" value="1"/>
</dbReference>
<comment type="similarity">
    <text evidence="2">Belongs to the site-specific recombinase resolvase family.</text>
</comment>
<dbReference type="PROSITE" id="PS00397">
    <property type="entry name" value="RECOMBINASES_1"/>
    <property type="match status" value="1"/>
</dbReference>
<evidence type="ECO:0000256" key="4">
    <source>
        <dbReference type="ARBA" id="ARBA00023125"/>
    </source>
</evidence>
<comment type="subcellular location">
    <subcellularLocation>
        <location evidence="1">Nucleus</location>
    </subcellularLocation>
</comment>
<dbReference type="InterPro" id="IPR050639">
    <property type="entry name" value="SSR_resolvase"/>
</dbReference>
<dbReference type="SUPFAM" id="SSF53041">
    <property type="entry name" value="Resolvase-like"/>
    <property type="match status" value="1"/>
</dbReference>
<keyword evidence="3" id="KW-0229">DNA integration</keyword>
<dbReference type="SUPFAM" id="SSF46689">
    <property type="entry name" value="Homeodomain-like"/>
    <property type="match status" value="1"/>
</dbReference>
<evidence type="ECO:0000256" key="1">
    <source>
        <dbReference type="ARBA" id="ARBA00004123"/>
    </source>
</evidence>
<evidence type="ECO:0000256" key="5">
    <source>
        <dbReference type="ARBA" id="ARBA00023172"/>
    </source>
</evidence>
<accession>A0A7R9FU94</accession>
<dbReference type="GO" id="GO:0003677">
    <property type="term" value="F:DNA binding"/>
    <property type="evidence" value="ECO:0007669"/>
    <property type="project" value="UniProtKB-KW"/>
</dbReference>
<dbReference type="GO" id="GO:0000150">
    <property type="term" value="F:DNA strand exchange activity"/>
    <property type="evidence" value="ECO:0007669"/>
    <property type="project" value="InterPro"/>
</dbReference>